<dbReference type="Pfam" id="PF19263">
    <property type="entry name" value="DUF5906"/>
    <property type="match status" value="1"/>
</dbReference>
<dbReference type="RefSeq" id="WP_072909471.1">
    <property type="nucleotide sequence ID" value="NZ_FQZT01000012.1"/>
</dbReference>
<keyword evidence="5" id="KW-0347">Helicase</keyword>
<dbReference type="InterPro" id="IPR014015">
    <property type="entry name" value="Helicase_SF3_DNA-vir"/>
</dbReference>
<name>A0A1M6L8F2_MALRU</name>
<dbReference type="InterPro" id="IPR015330">
    <property type="entry name" value="DNA_primase/pol_bifunc_N"/>
</dbReference>
<organism evidence="5 6">
    <name type="scientific">Malonomonas rubra DSM 5091</name>
    <dbReference type="NCBI Taxonomy" id="1122189"/>
    <lineage>
        <taxon>Bacteria</taxon>
        <taxon>Pseudomonadati</taxon>
        <taxon>Thermodesulfobacteriota</taxon>
        <taxon>Desulfuromonadia</taxon>
        <taxon>Desulfuromonadales</taxon>
        <taxon>Geopsychrobacteraceae</taxon>
        <taxon>Malonomonas</taxon>
    </lineage>
</organism>
<dbReference type="Pfam" id="PF08706">
    <property type="entry name" value="D5_N"/>
    <property type="match status" value="1"/>
</dbReference>
<dbReference type="NCBIfam" id="TIGR01613">
    <property type="entry name" value="primase_Cterm"/>
    <property type="match status" value="1"/>
</dbReference>
<dbReference type="InterPro" id="IPR006500">
    <property type="entry name" value="Helicase_put_C_phage/plasmid"/>
</dbReference>
<dbReference type="InterPro" id="IPR014820">
    <property type="entry name" value="PriCT_1"/>
</dbReference>
<evidence type="ECO:0000313" key="6">
    <source>
        <dbReference type="Proteomes" id="UP000184171"/>
    </source>
</evidence>
<accession>A0A1M6L8F2</accession>
<dbReference type="PANTHER" id="PTHR35372">
    <property type="entry name" value="ATP BINDING PROTEIN-RELATED"/>
    <property type="match status" value="1"/>
</dbReference>
<dbReference type="STRING" id="1122189.SAMN02745165_02913"/>
<dbReference type="SMART" id="SM00885">
    <property type="entry name" value="D5_N"/>
    <property type="match status" value="1"/>
</dbReference>
<protein>
    <submittedName>
        <fullName evidence="5">Putative DNA primase/helicase</fullName>
    </submittedName>
</protein>
<evidence type="ECO:0000259" key="4">
    <source>
        <dbReference type="PROSITE" id="PS51206"/>
    </source>
</evidence>
<dbReference type="InterPro" id="IPR027417">
    <property type="entry name" value="P-loop_NTPase"/>
</dbReference>
<dbReference type="GO" id="GO:0005524">
    <property type="term" value="F:ATP binding"/>
    <property type="evidence" value="ECO:0007669"/>
    <property type="project" value="UniProtKB-KW"/>
</dbReference>
<sequence length="753" mass="85361">MSEHNEVVMEMGSMTTPPIAVDSDLHNAATDYLDRGLSIIPLNGKIPAYSWSNYQKTPATKEDCREWFQNAKHNIGIVTGELSGIAIIDFDTEEAFQQAKDRGLPHAPLVKTGRGYHLYCKYKPGIRNFQKRADLPGIDLRAEGGQAVAPPSMHQNGQQYRWVVSLDEASLPDIPEWLLAKSDKEKQPVKELYRGTTEGGRNNALARLVGSWINDGGTLEEILEQASVWNQQNNPPLPPEEVEQVVQSIYIRHNQQPDVPNLITDIRIAEYFTKNYSSKVRNWMEAKKWLIYDGQRWTTDAPGGPFPLFKENLDQLYDNVRKITDDNARQRMLKGVVSLESHKRQETVLKAAAVVPEMNVSSSQLDQDPMLLNCRNGTLNLKDGSLYEHTPEDFITRLVNINYSPTAECPEFIRFLDRIMGGNTALINYIQRYVGYCLTGNICEQILVFFYGTGANGKTTLANVIEMLLGDFASTAGSTLLMHRDNNSASNDLAALRGSRLVKVSEFDDGERLAEATVKTLTGGDRISCRFLYGEFFEYTPQYKILLLGNYKPKVRGRDHGIWRRIHLVPFNVTIPEKERDPKLMDKLTAELPGILNWAVQGCLKWQETGLCPPREVREEVEAYRHSEDIFQQWIDECCKTGSAYRSAANDLLQSFISYSNWRNISAQKFGRLLAECGFEREKSGTIFWNGIAIDDDSGQCGRLDDFSVKSREEDYIEKFTENGPKRPERPNAHNNVDILTLTEEDFDNEEAV</sequence>
<dbReference type="Proteomes" id="UP000184171">
    <property type="component" value="Unassembled WGS sequence"/>
</dbReference>
<dbReference type="InterPro" id="IPR045455">
    <property type="entry name" value="NrS-1_pol-like_helicase"/>
</dbReference>
<dbReference type="Pfam" id="PF09250">
    <property type="entry name" value="Prim-Pol"/>
    <property type="match status" value="1"/>
</dbReference>
<keyword evidence="6" id="KW-1185">Reference proteome</keyword>
<dbReference type="InterPro" id="IPR014818">
    <property type="entry name" value="Phage/plasmid_primase_P4_C"/>
</dbReference>
<dbReference type="AlphaFoldDB" id="A0A1M6L8F2"/>
<gene>
    <name evidence="5" type="ORF">SAMN02745165_02913</name>
</gene>
<dbReference type="PANTHER" id="PTHR35372:SF2">
    <property type="entry name" value="SF3 HELICASE DOMAIN-CONTAINING PROTEIN"/>
    <property type="match status" value="1"/>
</dbReference>
<keyword evidence="1" id="KW-0547">Nucleotide-binding</keyword>
<evidence type="ECO:0000256" key="3">
    <source>
        <dbReference type="ARBA" id="ARBA00022840"/>
    </source>
</evidence>
<dbReference type="PROSITE" id="PS51206">
    <property type="entry name" value="SF3_HELICASE_1"/>
    <property type="match status" value="1"/>
</dbReference>
<dbReference type="SUPFAM" id="SSF56747">
    <property type="entry name" value="Prim-pol domain"/>
    <property type="match status" value="1"/>
</dbReference>
<dbReference type="InterPro" id="IPR051620">
    <property type="entry name" value="ORF904-like_C"/>
</dbReference>
<reference evidence="5 6" key="1">
    <citation type="submission" date="2016-11" db="EMBL/GenBank/DDBJ databases">
        <authorList>
            <person name="Jaros S."/>
            <person name="Januszkiewicz K."/>
            <person name="Wedrychowicz H."/>
        </authorList>
    </citation>
    <scope>NUCLEOTIDE SEQUENCE [LARGE SCALE GENOMIC DNA]</scope>
    <source>
        <strain evidence="5 6">DSM 5091</strain>
    </source>
</reference>
<dbReference type="SMART" id="SM00943">
    <property type="entry name" value="Prim-Pol"/>
    <property type="match status" value="1"/>
</dbReference>
<evidence type="ECO:0000256" key="1">
    <source>
        <dbReference type="ARBA" id="ARBA00022741"/>
    </source>
</evidence>
<dbReference type="CDD" id="cd04859">
    <property type="entry name" value="Prim_Pol"/>
    <property type="match status" value="1"/>
</dbReference>
<evidence type="ECO:0000256" key="2">
    <source>
        <dbReference type="ARBA" id="ARBA00022801"/>
    </source>
</evidence>
<dbReference type="SUPFAM" id="SSF52540">
    <property type="entry name" value="P-loop containing nucleoside triphosphate hydrolases"/>
    <property type="match status" value="1"/>
</dbReference>
<keyword evidence="2" id="KW-0378">Hydrolase</keyword>
<proteinExistence type="predicted"/>
<dbReference type="SMART" id="SM00942">
    <property type="entry name" value="PriCT_1"/>
    <property type="match status" value="1"/>
</dbReference>
<evidence type="ECO:0000313" key="5">
    <source>
        <dbReference type="EMBL" id="SHJ67465.1"/>
    </source>
</evidence>
<dbReference type="EMBL" id="FQZT01000012">
    <property type="protein sequence ID" value="SHJ67465.1"/>
    <property type="molecule type" value="Genomic_DNA"/>
</dbReference>
<dbReference type="Pfam" id="PF08708">
    <property type="entry name" value="PriCT_1"/>
    <property type="match status" value="1"/>
</dbReference>
<dbReference type="OrthoDB" id="9763644at2"/>
<keyword evidence="3" id="KW-0067">ATP-binding</keyword>
<dbReference type="Gene3D" id="3.40.50.300">
    <property type="entry name" value="P-loop containing nucleotide triphosphate hydrolases"/>
    <property type="match status" value="1"/>
</dbReference>
<dbReference type="GO" id="GO:0004386">
    <property type="term" value="F:helicase activity"/>
    <property type="evidence" value="ECO:0007669"/>
    <property type="project" value="UniProtKB-KW"/>
</dbReference>
<feature type="domain" description="SF3 helicase" evidence="4">
    <location>
        <begin position="425"/>
        <end position="584"/>
    </location>
</feature>
<dbReference type="Gene3D" id="3.30.720.160">
    <property type="entry name" value="Bifunctional DNA primase/polymerase, N-terminal"/>
    <property type="match status" value="1"/>
</dbReference>
<dbReference type="GO" id="GO:0016787">
    <property type="term" value="F:hydrolase activity"/>
    <property type="evidence" value="ECO:0007669"/>
    <property type="project" value="UniProtKB-KW"/>
</dbReference>